<evidence type="ECO:0000256" key="1">
    <source>
        <dbReference type="ARBA" id="ARBA00022737"/>
    </source>
</evidence>
<keyword evidence="1" id="KW-0677">Repeat</keyword>
<dbReference type="InterPro" id="IPR002885">
    <property type="entry name" value="PPR_rpt"/>
</dbReference>
<proteinExistence type="predicted"/>
<reference evidence="3" key="1">
    <citation type="submission" date="2022-10" db="EMBL/GenBank/DDBJ databases">
        <authorList>
            <person name="Chen Y."/>
            <person name="Dougan E. K."/>
            <person name="Chan C."/>
            <person name="Rhodes N."/>
            <person name="Thang M."/>
        </authorList>
    </citation>
    <scope>NUCLEOTIDE SEQUENCE</scope>
</reference>
<evidence type="ECO:0000313" key="4">
    <source>
        <dbReference type="EMBL" id="CAL1153555.1"/>
    </source>
</evidence>
<evidence type="ECO:0000256" key="2">
    <source>
        <dbReference type="PROSITE-ProRule" id="PRU00708"/>
    </source>
</evidence>
<dbReference type="PANTHER" id="PTHR47447">
    <property type="entry name" value="OS03G0856100 PROTEIN"/>
    <property type="match status" value="1"/>
</dbReference>
<dbReference type="PROSITE" id="PS51375">
    <property type="entry name" value="PPR"/>
    <property type="match status" value="1"/>
</dbReference>
<dbReference type="Pfam" id="PF13812">
    <property type="entry name" value="PPR_3"/>
    <property type="match status" value="1"/>
</dbReference>
<evidence type="ECO:0000313" key="6">
    <source>
        <dbReference type="Proteomes" id="UP001152797"/>
    </source>
</evidence>
<evidence type="ECO:0000313" key="5">
    <source>
        <dbReference type="EMBL" id="CAL4787492.1"/>
    </source>
</evidence>
<dbReference type="OrthoDB" id="185373at2759"/>
<dbReference type="EMBL" id="CAMXCT030002746">
    <property type="protein sequence ID" value="CAL4787492.1"/>
    <property type="molecule type" value="Genomic_DNA"/>
</dbReference>
<reference evidence="4" key="2">
    <citation type="submission" date="2024-04" db="EMBL/GenBank/DDBJ databases">
        <authorList>
            <person name="Chen Y."/>
            <person name="Shah S."/>
            <person name="Dougan E. K."/>
            <person name="Thang M."/>
            <person name="Chan C."/>
        </authorList>
    </citation>
    <scope>NUCLEOTIDE SEQUENCE [LARGE SCALE GENOMIC DNA]</scope>
</reference>
<protein>
    <submittedName>
        <fullName evidence="5">Pentatricopeptide repeat-containing protein At1g62930, chloroplastic</fullName>
    </submittedName>
</protein>
<gene>
    <name evidence="3" type="ORF">C1SCF055_LOCUS26318</name>
</gene>
<keyword evidence="6" id="KW-1185">Reference proteome</keyword>
<name>A0A9P1CZB7_9DINO</name>
<dbReference type="Proteomes" id="UP001152797">
    <property type="component" value="Unassembled WGS sequence"/>
</dbReference>
<sequence>MAVMADRIRRNKAIHQLGLTNNWQGAVSMLGSMKSSSMQPDVFSFSALNFCRWDHATLLLRSSPSQVTFNAAGGACGRDNVWPMAAQLFQELGEALLEASAISFGMAMGSVGEHHWRRAFQVLQELTATLEPNQIIMGKAAACCEMHGLWRLALGLLKEMADVQLKINQIITSTVLSVLEKTGSWSQALGLFQPKEADLISFSAAIRTGNTTSKWNLAQTFLQLMQQRSLKPNMVSYGAAITACEKSCHWPVALAILWSNMKSLERNAVSFNAAISACEKAGEWQLALALLDIMLAKKLADKTSFNAAISAAEKARQWQIALALLGDFEPDTISFNASISACEKCSQWTISLDLLSLGSSQVLRPTEVSFSAAISACEKGGNWPFALFLLNRMPEVHLSPNEFSYSAVVTACGAAWWQAVCLLHQMRRDEVEPGGEFLVCLARACEALPLQSLKSLADLEHWTQEFCMAAAGDDFPSSGRKTMANSLQPACQDAKIAMSH</sequence>
<accession>A0A9P1CZB7</accession>
<comment type="caution">
    <text evidence="3">The sequence shown here is derived from an EMBL/GenBank/DDBJ whole genome shotgun (WGS) entry which is preliminary data.</text>
</comment>
<dbReference type="Pfam" id="PF01535">
    <property type="entry name" value="PPR"/>
    <property type="match status" value="1"/>
</dbReference>
<feature type="repeat" description="PPR" evidence="2">
    <location>
        <begin position="267"/>
        <end position="301"/>
    </location>
</feature>
<dbReference type="AlphaFoldDB" id="A0A9P1CZB7"/>
<dbReference type="Gene3D" id="1.25.40.10">
    <property type="entry name" value="Tetratricopeptide repeat domain"/>
    <property type="match status" value="3"/>
</dbReference>
<evidence type="ECO:0000313" key="3">
    <source>
        <dbReference type="EMBL" id="CAI4000180.1"/>
    </source>
</evidence>
<dbReference type="EMBL" id="CAMXCT020002746">
    <property type="protein sequence ID" value="CAL1153555.1"/>
    <property type="molecule type" value="Genomic_DNA"/>
</dbReference>
<dbReference type="InterPro" id="IPR011990">
    <property type="entry name" value="TPR-like_helical_dom_sf"/>
</dbReference>
<dbReference type="PANTHER" id="PTHR47447:SF17">
    <property type="entry name" value="OS12G0638900 PROTEIN"/>
    <property type="match status" value="1"/>
</dbReference>
<organism evidence="3">
    <name type="scientific">Cladocopium goreaui</name>
    <dbReference type="NCBI Taxonomy" id="2562237"/>
    <lineage>
        <taxon>Eukaryota</taxon>
        <taxon>Sar</taxon>
        <taxon>Alveolata</taxon>
        <taxon>Dinophyceae</taxon>
        <taxon>Suessiales</taxon>
        <taxon>Symbiodiniaceae</taxon>
        <taxon>Cladocopium</taxon>
    </lineage>
</organism>
<dbReference type="EMBL" id="CAMXCT010002746">
    <property type="protein sequence ID" value="CAI4000180.1"/>
    <property type="molecule type" value="Genomic_DNA"/>
</dbReference>